<protein>
    <submittedName>
        <fullName evidence="2">Chromosome 15 open reading frame 48</fullName>
    </submittedName>
</protein>
<reference evidence="2 3" key="2">
    <citation type="submission" date="2017-04" db="EMBL/GenBank/DDBJ databases">
        <title>CpG methylation of centromeres and impact of large insertions on vertebrate speciation.</title>
        <authorList>
            <person name="Ichikawa K."/>
            <person name="Yoshimura J."/>
            <person name="Morishita S."/>
        </authorList>
    </citation>
    <scope>NUCLEOTIDE SEQUENCE</scope>
    <source>
        <strain evidence="2 3">HNI</strain>
    </source>
</reference>
<reference evidence="2" key="3">
    <citation type="submission" date="2025-08" db="UniProtKB">
        <authorList>
            <consortium name="Ensembl"/>
        </authorList>
    </citation>
    <scope>IDENTIFICATION</scope>
    <source>
        <strain evidence="2">HNI</strain>
    </source>
</reference>
<reference evidence="2" key="4">
    <citation type="submission" date="2025-09" db="UniProtKB">
        <authorList>
            <consortium name="Ensembl"/>
        </authorList>
    </citation>
    <scope>IDENTIFICATION</scope>
    <source>
        <strain evidence="2">HNI</strain>
    </source>
</reference>
<dbReference type="PANTHER" id="PTHR14256:SF3">
    <property type="entry name" value="NORMAL MUCOSA OF ESOPHAGUS-SPECIFIC GENE 1 PROTEIN"/>
    <property type="match status" value="1"/>
</dbReference>
<dbReference type="Pfam" id="PF06522">
    <property type="entry name" value="B12D"/>
    <property type="match status" value="1"/>
</dbReference>
<evidence type="ECO:0000313" key="2">
    <source>
        <dbReference type="Ensembl" id="ENSORLP00020020731.1"/>
    </source>
</evidence>
<dbReference type="Ensembl" id="ENSORLT00020035752.1">
    <property type="protein sequence ID" value="ENSORLP00020020731.1"/>
    <property type="gene ID" value="ENSORLG00020021731.1"/>
</dbReference>
<keyword evidence="1" id="KW-0472">Membrane</keyword>
<organism evidence="2 3">
    <name type="scientific">Oryzias latipes</name>
    <name type="common">Japanese rice fish</name>
    <name type="synonym">Japanese killifish</name>
    <dbReference type="NCBI Taxonomy" id="8090"/>
    <lineage>
        <taxon>Eukaryota</taxon>
        <taxon>Metazoa</taxon>
        <taxon>Chordata</taxon>
        <taxon>Craniata</taxon>
        <taxon>Vertebrata</taxon>
        <taxon>Euteleostomi</taxon>
        <taxon>Actinopterygii</taxon>
        <taxon>Neopterygii</taxon>
        <taxon>Teleostei</taxon>
        <taxon>Neoteleostei</taxon>
        <taxon>Acanthomorphata</taxon>
        <taxon>Ovalentaria</taxon>
        <taxon>Atherinomorphae</taxon>
        <taxon>Beloniformes</taxon>
        <taxon>Adrianichthyidae</taxon>
        <taxon>Oryziinae</taxon>
        <taxon>Oryzias</taxon>
    </lineage>
</organism>
<dbReference type="Proteomes" id="UP000265180">
    <property type="component" value="Chromosome 3"/>
</dbReference>
<evidence type="ECO:0000313" key="3">
    <source>
        <dbReference type="Proteomes" id="UP000265180"/>
    </source>
</evidence>
<accession>A0A3P9LJ16</accession>
<feature type="transmembrane region" description="Helical" evidence="1">
    <location>
        <begin position="14"/>
        <end position="47"/>
    </location>
</feature>
<evidence type="ECO:0000256" key="1">
    <source>
        <dbReference type="SAM" id="Phobius"/>
    </source>
</evidence>
<reference key="1">
    <citation type="journal article" date="2007" name="Nature">
        <title>The medaka draft genome and insights into vertebrate genome evolution.</title>
        <authorList>
            <person name="Kasahara M."/>
            <person name="Naruse K."/>
            <person name="Sasaki S."/>
            <person name="Nakatani Y."/>
            <person name="Qu W."/>
            <person name="Ahsan B."/>
            <person name="Yamada T."/>
            <person name="Nagayasu Y."/>
            <person name="Doi K."/>
            <person name="Kasai Y."/>
            <person name="Jindo T."/>
            <person name="Kobayashi D."/>
            <person name="Shimada A."/>
            <person name="Toyoda A."/>
            <person name="Kuroki Y."/>
            <person name="Fujiyama A."/>
            <person name="Sasaki T."/>
            <person name="Shimizu A."/>
            <person name="Asakawa S."/>
            <person name="Shimizu N."/>
            <person name="Hashimoto S."/>
            <person name="Yang J."/>
            <person name="Lee Y."/>
            <person name="Matsushima K."/>
            <person name="Sugano S."/>
            <person name="Sakaizumi M."/>
            <person name="Narita T."/>
            <person name="Ohishi K."/>
            <person name="Haga S."/>
            <person name="Ohta F."/>
            <person name="Nomoto H."/>
            <person name="Nogata K."/>
            <person name="Morishita T."/>
            <person name="Endo T."/>
            <person name="Shin-I T."/>
            <person name="Takeda H."/>
            <person name="Morishita S."/>
            <person name="Kohara Y."/>
        </authorList>
    </citation>
    <scope>NUCLEOTIDE SEQUENCE [LARGE SCALE GENOMIC DNA]</scope>
    <source>
        <strain>Hd-rR</strain>
    </source>
</reference>
<keyword evidence="1" id="KW-0812">Transmembrane</keyword>
<dbReference type="PANTHER" id="PTHR14256">
    <property type="entry name" value="NADH-UBIQUINONE OXIDOREDUCTASE MLRQ SUBUNIT"/>
    <property type="match status" value="1"/>
</dbReference>
<name>A0A3P9LJ16_ORYLA</name>
<keyword evidence="1" id="KW-1133">Transmembrane helix</keyword>
<dbReference type="AlphaFoldDB" id="A0A3P9LJ16"/>
<sequence length="95" mass="10865">MPQEHVKNTQKTILIRLVLCVFQLIPLIGFMAFAATGATTASLYFLFTKPDVILNKSSNPEPWERLDPSKPQKLITINQEWKPVKELEIVRSLTK</sequence>
<proteinExistence type="predicted"/>
<dbReference type="InterPro" id="IPR010530">
    <property type="entry name" value="B12D"/>
</dbReference>